<keyword evidence="4" id="KW-0804">Transcription</keyword>
<dbReference type="GO" id="GO:0006352">
    <property type="term" value="P:DNA-templated transcription initiation"/>
    <property type="evidence" value="ECO:0007669"/>
    <property type="project" value="InterPro"/>
</dbReference>
<comment type="caution">
    <text evidence="7">The sequence shown here is derived from an EMBL/GenBank/DDBJ whole genome shotgun (WGS) entry which is preliminary data.</text>
</comment>
<dbReference type="InterPro" id="IPR013249">
    <property type="entry name" value="RNA_pol_sigma70_r4_t2"/>
</dbReference>
<dbReference type="Gene3D" id="1.10.1740.10">
    <property type="match status" value="1"/>
</dbReference>
<dbReference type="GO" id="GO:0003677">
    <property type="term" value="F:DNA binding"/>
    <property type="evidence" value="ECO:0007669"/>
    <property type="project" value="InterPro"/>
</dbReference>
<dbReference type="OrthoDB" id="1100095at2"/>
<keyword evidence="5" id="KW-1133">Transmembrane helix</keyword>
<dbReference type="PANTHER" id="PTHR43133">
    <property type="entry name" value="RNA POLYMERASE ECF-TYPE SIGMA FACTO"/>
    <property type="match status" value="1"/>
</dbReference>
<feature type="domain" description="RNA polymerase sigma factor 70 region 4 type 2" evidence="6">
    <location>
        <begin position="135"/>
        <end position="175"/>
    </location>
</feature>
<dbReference type="Proteomes" id="UP000239068">
    <property type="component" value="Unassembled WGS sequence"/>
</dbReference>
<evidence type="ECO:0000256" key="4">
    <source>
        <dbReference type="ARBA" id="ARBA00023163"/>
    </source>
</evidence>
<keyword evidence="5" id="KW-0812">Transmembrane</keyword>
<feature type="transmembrane region" description="Helical" evidence="5">
    <location>
        <begin position="21"/>
        <end position="43"/>
    </location>
</feature>
<dbReference type="Pfam" id="PF08281">
    <property type="entry name" value="Sigma70_r4_2"/>
    <property type="match status" value="1"/>
</dbReference>
<dbReference type="EMBL" id="MSCM01000002">
    <property type="protein sequence ID" value="PQJ76787.1"/>
    <property type="molecule type" value="Genomic_DNA"/>
</dbReference>
<reference evidence="7 8" key="1">
    <citation type="submission" date="2016-12" db="EMBL/GenBank/DDBJ databases">
        <title>Trade-off between light-utilization and light-protection in marine flavobacteria.</title>
        <authorList>
            <person name="Kumagai Y."/>
            <person name="Yoshizawa S."/>
            <person name="Kogure K."/>
            <person name="Iwasaki W."/>
        </authorList>
    </citation>
    <scope>NUCLEOTIDE SEQUENCE [LARGE SCALE GENOMIC DNA]</scope>
    <source>
        <strain evidence="7 8">ATCC 43844</strain>
    </source>
</reference>
<sequence length="199" mass="23594">MKNIENEELKKFVLFKKGNEAAFEYFFYKFYSTIVGFCVQFIYDENEAKCTAQEAFLNLWKQREKIETVNGISSFLYTYSKSKCLNIIRHKRVKQKYTNHILSEKEKLLNLEILQSLEFDSLTFTELETLIFSSIDELPEKTKEIFRKKRFENKKNKEIADEMNISIKTVEAHFSSAINVLKKKLSAYLPAILLYFILN</sequence>
<evidence type="ECO:0000256" key="2">
    <source>
        <dbReference type="ARBA" id="ARBA00023015"/>
    </source>
</evidence>
<dbReference type="AlphaFoldDB" id="A0A2S7WGQ1"/>
<evidence type="ECO:0000313" key="8">
    <source>
        <dbReference type="Proteomes" id="UP000239068"/>
    </source>
</evidence>
<dbReference type="InterPro" id="IPR013325">
    <property type="entry name" value="RNA_pol_sigma_r2"/>
</dbReference>
<dbReference type="InterPro" id="IPR036388">
    <property type="entry name" value="WH-like_DNA-bd_sf"/>
</dbReference>
<evidence type="ECO:0000256" key="1">
    <source>
        <dbReference type="ARBA" id="ARBA00010641"/>
    </source>
</evidence>
<evidence type="ECO:0000256" key="3">
    <source>
        <dbReference type="ARBA" id="ARBA00023082"/>
    </source>
</evidence>
<dbReference type="InterPro" id="IPR014327">
    <property type="entry name" value="RNA_pol_sigma70_bacteroid"/>
</dbReference>
<keyword evidence="8" id="KW-1185">Reference proteome</keyword>
<dbReference type="InterPro" id="IPR039425">
    <property type="entry name" value="RNA_pol_sigma-70-like"/>
</dbReference>
<keyword evidence="5" id="KW-0472">Membrane</keyword>
<evidence type="ECO:0000313" key="7">
    <source>
        <dbReference type="EMBL" id="PQJ76787.1"/>
    </source>
</evidence>
<name>A0A2S7WGQ1_9FLAO</name>
<dbReference type="NCBIfam" id="TIGR02937">
    <property type="entry name" value="sigma70-ECF"/>
    <property type="match status" value="1"/>
</dbReference>
<evidence type="ECO:0000259" key="6">
    <source>
        <dbReference type="Pfam" id="PF08281"/>
    </source>
</evidence>
<gene>
    <name evidence="7" type="ORF">BTO16_12980</name>
</gene>
<dbReference type="InterPro" id="IPR013324">
    <property type="entry name" value="RNA_pol_sigma_r3/r4-like"/>
</dbReference>
<dbReference type="RefSeq" id="WP_105022103.1">
    <property type="nucleotide sequence ID" value="NZ_MSCM01000002.1"/>
</dbReference>
<dbReference type="Gene3D" id="1.10.10.10">
    <property type="entry name" value="Winged helix-like DNA-binding domain superfamily/Winged helix DNA-binding domain"/>
    <property type="match status" value="1"/>
</dbReference>
<proteinExistence type="inferred from homology"/>
<dbReference type="PANTHER" id="PTHR43133:SF46">
    <property type="entry name" value="RNA POLYMERASE SIGMA-70 FACTOR ECF SUBFAMILY"/>
    <property type="match status" value="1"/>
</dbReference>
<organism evidence="7 8">
    <name type="scientific">Polaribacter glomeratus</name>
    <dbReference type="NCBI Taxonomy" id="102"/>
    <lineage>
        <taxon>Bacteria</taxon>
        <taxon>Pseudomonadati</taxon>
        <taxon>Bacteroidota</taxon>
        <taxon>Flavobacteriia</taxon>
        <taxon>Flavobacteriales</taxon>
        <taxon>Flavobacteriaceae</taxon>
    </lineage>
</organism>
<dbReference type="InterPro" id="IPR014284">
    <property type="entry name" value="RNA_pol_sigma-70_dom"/>
</dbReference>
<evidence type="ECO:0000256" key="5">
    <source>
        <dbReference type="SAM" id="Phobius"/>
    </source>
</evidence>
<keyword evidence="2" id="KW-0805">Transcription regulation</keyword>
<protein>
    <submittedName>
        <fullName evidence="7">RNA polymerase sigma-70 factor</fullName>
    </submittedName>
</protein>
<accession>A0A2S7WGQ1</accession>
<dbReference type="SUPFAM" id="SSF88946">
    <property type="entry name" value="Sigma2 domain of RNA polymerase sigma factors"/>
    <property type="match status" value="1"/>
</dbReference>
<comment type="similarity">
    <text evidence="1">Belongs to the sigma-70 factor family. ECF subfamily.</text>
</comment>
<dbReference type="GO" id="GO:0016987">
    <property type="term" value="F:sigma factor activity"/>
    <property type="evidence" value="ECO:0007669"/>
    <property type="project" value="UniProtKB-KW"/>
</dbReference>
<dbReference type="NCBIfam" id="TIGR02985">
    <property type="entry name" value="Sig70_bacteroi1"/>
    <property type="match status" value="1"/>
</dbReference>
<keyword evidence="3" id="KW-0731">Sigma factor</keyword>
<dbReference type="SUPFAM" id="SSF88659">
    <property type="entry name" value="Sigma3 and sigma4 domains of RNA polymerase sigma factors"/>
    <property type="match status" value="1"/>
</dbReference>